<accession>A0AA35TT57</accession>
<comment type="caution">
    <text evidence="1">The sequence shown here is derived from an EMBL/GenBank/DDBJ whole genome shotgun (WGS) entry which is preliminary data.</text>
</comment>
<sequence length="260" mass="28645">MEKLHFPMPTKRRMMNLFKNYYKMGPIQIFHDCTSRHCVVDCGIHGFGNTTYSVQEGEALNILFELNVKGMTQFGSSLFIPGNVTVEYASSERPVLFHQISSSNAISVQLIALYVQSNKRITLRFTPHNPDIVPQLEGVGEYVRDTAVVNIINNEALGMAMVTIGFTQRSQTVLEASVLPGRDLLHIPGIAAAAQTPATRDYTVVFEHIELSSTAIVNGIPVDPGLDALFGLGSGRPLQYLSLLSYNITAVCSHKKGFRN</sequence>
<dbReference type="Proteomes" id="UP001174909">
    <property type="component" value="Unassembled WGS sequence"/>
</dbReference>
<protein>
    <submittedName>
        <fullName evidence="1">Uncharacterized protein</fullName>
    </submittedName>
</protein>
<dbReference type="EMBL" id="CASHTH010004132">
    <property type="protein sequence ID" value="CAI8053970.1"/>
    <property type="molecule type" value="Genomic_DNA"/>
</dbReference>
<reference evidence="1" key="1">
    <citation type="submission" date="2023-03" db="EMBL/GenBank/DDBJ databases">
        <authorList>
            <person name="Steffen K."/>
            <person name="Cardenas P."/>
        </authorList>
    </citation>
    <scope>NUCLEOTIDE SEQUENCE</scope>
</reference>
<dbReference type="AlphaFoldDB" id="A0AA35TT57"/>
<evidence type="ECO:0000313" key="1">
    <source>
        <dbReference type="EMBL" id="CAI8053970.1"/>
    </source>
</evidence>
<organism evidence="1 2">
    <name type="scientific">Geodia barretti</name>
    <name type="common">Barrett's horny sponge</name>
    <dbReference type="NCBI Taxonomy" id="519541"/>
    <lineage>
        <taxon>Eukaryota</taxon>
        <taxon>Metazoa</taxon>
        <taxon>Porifera</taxon>
        <taxon>Demospongiae</taxon>
        <taxon>Heteroscleromorpha</taxon>
        <taxon>Tetractinellida</taxon>
        <taxon>Astrophorina</taxon>
        <taxon>Geodiidae</taxon>
        <taxon>Geodia</taxon>
    </lineage>
</organism>
<gene>
    <name evidence="1" type="ORF">GBAR_LOCUS29495</name>
</gene>
<name>A0AA35TT57_GEOBA</name>
<evidence type="ECO:0000313" key="2">
    <source>
        <dbReference type="Proteomes" id="UP001174909"/>
    </source>
</evidence>
<keyword evidence="2" id="KW-1185">Reference proteome</keyword>
<proteinExistence type="predicted"/>